<gene>
    <name evidence="1" type="ORF">P5G61_22970</name>
</gene>
<evidence type="ECO:0000313" key="1">
    <source>
        <dbReference type="EMBL" id="MDN4604122.1"/>
    </source>
</evidence>
<organism evidence="1 2">
    <name type="scientific">Paenibacillus vandeheii</name>
    <dbReference type="NCBI Taxonomy" id="3035917"/>
    <lineage>
        <taxon>Bacteria</taxon>
        <taxon>Bacillati</taxon>
        <taxon>Bacillota</taxon>
        <taxon>Bacilli</taxon>
        <taxon>Bacillales</taxon>
        <taxon>Paenibacillaceae</taxon>
        <taxon>Paenibacillus</taxon>
    </lineage>
</organism>
<keyword evidence="2" id="KW-1185">Reference proteome</keyword>
<sequence>MGFIGIICVIIMTVTLISIESKTKRLIQEQAETNRKLELLLSKERLTDQTGGA</sequence>
<proteinExistence type="predicted"/>
<dbReference type="Proteomes" id="UP001174205">
    <property type="component" value="Unassembled WGS sequence"/>
</dbReference>
<dbReference type="RefSeq" id="WP_301248541.1">
    <property type="nucleotide sequence ID" value="NZ_JAROCD010000012.1"/>
</dbReference>
<name>A0ABT8JGC7_9BACL</name>
<dbReference type="EMBL" id="JAROCD010000012">
    <property type="protein sequence ID" value="MDN4604122.1"/>
    <property type="molecule type" value="Genomic_DNA"/>
</dbReference>
<comment type="caution">
    <text evidence="1">The sequence shown here is derived from an EMBL/GenBank/DDBJ whole genome shotgun (WGS) entry which is preliminary data.</text>
</comment>
<evidence type="ECO:0000313" key="2">
    <source>
        <dbReference type="Proteomes" id="UP001174205"/>
    </source>
</evidence>
<accession>A0ABT8JGC7</accession>
<reference evidence="1" key="1">
    <citation type="submission" date="2023-03" db="EMBL/GenBank/DDBJ databases">
        <title>MT1 and MT2 Draft Genomes of Novel Species.</title>
        <authorList>
            <person name="Venkateswaran K."/>
        </authorList>
    </citation>
    <scope>NUCLEOTIDE SEQUENCE</scope>
    <source>
        <strain evidence="1">F6_3S_P_1C</strain>
    </source>
</reference>
<protein>
    <submittedName>
        <fullName evidence="1">Uncharacterized protein</fullName>
    </submittedName>
</protein>